<evidence type="ECO:0000313" key="1">
    <source>
        <dbReference type="EMBL" id="XAI70669.1"/>
    </source>
</evidence>
<reference evidence="1" key="1">
    <citation type="journal article" date="2024" name="J. Gen. Virol.">
        <title>Novel phages of Pseudomonas syringae unveil numerous potential auxiliary metabolic genes.</title>
        <authorList>
            <person name="Feltin C."/>
            <person name="Garneau J.R."/>
            <person name="Morris C.E."/>
            <person name="Berard A."/>
            <person name="Torres-Barcelo C."/>
        </authorList>
    </citation>
    <scope>NUCLEOTIDE SEQUENCE</scope>
</reference>
<protein>
    <submittedName>
        <fullName evidence="1">Uncharacterized protein</fullName>
    </submittedName>
</protein>
<dbReference type="EMBL" id="PP179326">
    <property type="protein sequence ID" value="XAI70669.1"/>
    <property type="molecule type" value="Genomic_DNA"/>
</dbReference>
<name>A0AAU6W3A1_9VIRU</name>
<accession>A0AAU6W3A1</accession>
<gene>
    <name evidence="1" type="ORF">Orimi01_00012</name>
</gene>
<sequence length="58" mass="6403">MDPRMKALLERAGIAYDASFGNTKMLPEGRSYRDMVGLANDGSLVAMDAQYPLRRPGQ</sequence>
<proteinExistence type="predicted"/>
<organism evidence="1">
    <name type="scientific">Pseudomonas phage Orimi01</name>
    <dbReference type="NCBI Taxonomy" id="3138541"/>
    <lineage>
        <taxon>Viruses</taxon>
    </lineage>
</organism>